<reference evidence="1 2" key="1">
    <citation type="journal article" date="2011" name="J. Bacteriol.">
        <title>Complete genome sequence of Methanosaeta concilii, a specialist in aceticlastic methanogenesis.</title>
        <authorList>
            <person name="Barber R.D."/>
            <person name="Zhang L."/>
            <person name="Harnack M."/>
            <person name="Olson M.V."/>
            <person name="Kaul R."/>
            <person name="Ingram-Smith C."/>
            <person name="Smith K.S."/>
        </authorList>
    </citation>
    <scope>NUCLEOTIDE SEQUENCE [LARGE SCALE GENOMIC DNA]</scope>
    <source>
        <strain evidence="2">ATCC 5969 / DSM 3671 / JCM 10134 / NBRC 103675 / OCM 69 / GP-6</strain>
    </source>
</reference>
<keyword evidence="2" id="KW-1185">Reference proteome</keyword>
<protein>
    <recommendedName>
        <fullName evidence="3">HTH marR-type domain-containing protein</fullName>
    </recommendedName>
</protein>
<dbReference type="AlphaFoldDB" id="F4BWR0"/>
<sequence length="101" mass="11734">MQEENAAMAAMQAHLVENQEIQARLIKQLQTKREPQPMQKDRGEILRALLVANGGKMLEKEARQKMHLSKSQFSQLLAAMQDHIEVNPYHMDKRKKIIMLK</sequence>
<proteinExistence type="predicted"/>
<evidence type="ECO:0000313" key="2">
    <source>
        <dbReference type="Proteomes" id="UP000007807"/>
    </source>
</evidence>
<name>F4BWR0_METSG</name>
<dbReference type="Proteomes" id="UP000007807">
    <property type="component" value="Chromosome"/>
</dbReference>
<dbReference type="HOGENOM" id="CLU_160440_0_0_2"/>
<evidence type="ECO:0000313" key="1">
    <source>
        <dbReference type="EMBL" id="AEB68546.1"/>
    </source>
</evidence>
<dbReference type="GeneID" id="10461486"/>
<evidence type="ECO:0008006" key="3">
    <source>
        <dbReference type="Google" id="ProtNLM"/>
    </source>
</evidence>
<gene>
    <name evidence="1" type="ordered locus">MCON_1981</name>
</gene>
<dbReference type="RefSeq" id="WP_013719588.1">
    <property type="nucleotide sequence ID" value="NC_015416.1"/>
</dbReference>
<dbReference type="KEGG" id="mcj:MCON_1981"/>
<accession>F4BWR0</accession>
<dbReference type="EMBL" id="CP002565">
    <property type="protein sequence ID" value="AEB68546.1"/>
    <property type="molecule type" value="Genomic_DNA"/>
</dbReference>
<organism evidence="1 2">
    <name type="scientific">Methanothrix soehngenii (strain ATCC 5969 / DSM 3671 / JCM 10134 / NBRC 103675 / OCM 69 / GP-6)</name>
    <name type="common">Methanosaeta concilii</name>
    <dbReference type="NCBI Taxonomy" id="990316"/>
    <lineage>
        <taxon>Archaea</taxon>
        <taxon>Methanobacteriati</taxon>
        <taxon>Methanobacteriota</taxon>
        <taxon>Stenosarchaea group</taxon>
        <taxon>Methanomicrobia</taxon>
        <taxon>Methanotrichales</taxon>
        <taxon>Methanotrichaceae</taxon>
        <taxon>Methanothrix</taxon>
    </lineage>
</organism>
<dbReference type="InParanoid" id="F4BWR0"/>